<dbReference type="PANTHER" id="PTHR11786">
    <property type="entry name" value="N-HYDROXYARYLAMINE O-ACETYLTRANSFERASE"/>
    <property type="match status" value="1"/>
</dbReference>
<proteinExistence type="inferred from homology"/>
<dbReference type="EMBL" id="BAAARB010000015">
    <property type="protein sequence ID" value="GAA2385736.1"/>
    <property type="molecule type" value="Genomic_DNA"/>
</dbReference>
<protein>
    <submittedName>
        <fullName evidence="3">Arylamine N-acetyltransferase</fullName>
    </submittedName>
</protein>
<dbReference type="RefSeq" id="WP_062366444.1">
    <property type="nucleotide sequence ID" value="NZ_BAAARB010000015.1"/>
</dbReference>
<comment type="similarity">
    <text evidence="1 2">Belongs to the arylamine N-acetyltransferase family.</text>
</comment>
<organism evidence="3 4">
    <name type="scientific">Gordonia cholesterolivorans</name>
    <dbReference type="NCBI Taxonomy" id="559625"/>
    <lineage>
        <taxon>Bacteria</taxon>
        <taxon>Bacillati</taxon>
        <taxon>Actinomycetota</taxon>
        <taxon>Actinomycetes</taxon>
        <taxon>Mycobacteriales</taxon>
        <taxon>Gordoniaceae</taxon>
        <taxon>Gordonia</taxon>
    </lineage>
</organism>
<keyword evidence="4" id="KW-1185">Reference proteome</keyword>
<dbReference type="SUPFAM" id="SSF54001">
    <property type="entry name" value="Cysteine proteinases"/>
    <property type="match status" value="1"/>
</dbReference>
<dbReference type="Proteomes" id="UP001501170">
    <property type="component" value="Unassembled WGS sequence"/>
</dbReference>
<dbReference type="Pfam" id="PF00797">
    <property type="entry name" value="Acetyltransf_2"/>
    <property type="match status" value="1"/>
</dbReference>
<dbReference type="PRINTS" id="PR01543">
    <property type="entry name" value="ANATRNSFRASE"/>
</dbReference>
<evidence type="ECO:0000313" key="3">
    <source>
        <dbReference type="EMBL" id="GAA2385736.1"/>
    </source>
</evidence>
<evidence type="ECO:0000256" key="1">
    <source>
        <dbReference type="ARBA" id="ARBA00006547"/>
    </source>
</evidence>
<dbReference type="Gene3D" id="3.30.2140.10">
    <property type="entry name" value="Arylamine N-acetyltransferase"/>
    <property type="match status" value="1"/>
</dbReference>
<dbReference type="InterPro" id="IPR001447">
    <property type="entry name" value="Arylamine_N-AcTrfase"/>
</dbReference>
<dbReference type="Gene3D" id="2.40.128.150">
    <property type="entry name" value="Cysteine proteinases"/>
    <property type="match status" value="1"/>
</dbReference>
<evidence type="ECO:0000313" key="4">
    <source>
        <dbReference type="Proteomes" id="UP001501170"/>
    </source>
</evidence>
<accession>A0ABN3HQF7</accession>
<name>A0ABN3HQF7_9ACTN</name>
<reference evidence="3 4" key="1">
    <citation type="journal article" date="2019" name="Int. J. Syst. Evol. Microbiol.">
        <title>The Global Catalogue of Microorganisms (GCM) 10K type strain sequencing project: providing services to taxonomists for standard genome sequencing and annotation.</title>
        <authorList>
            <consortium name="The Broad Institute Genomics Platform"/>
            <consortium name="The Broad Institute Genome Sequencing Center for Infectious Disease"/>
            <person name="Wu L."/>
            <person name="Ma J."/>
        </authorList>
    </citation>
    <scope>NUCLEOTIDE SEQUENCE [LARGE SCALE GENOMIC DNA]</scope>
    <source>
        <strain evidence="3 4">JCM 16227</strain>
    </source>
</reference>
<dbReference type="PANTHER" id="PTHR11786:SF0">
    <property type="entry name" value="ARYLAMINE N-ACETYLTRANSFERASE 4-RELATED"/>
    <property type="match status" value="1"/>
</dbReference>
<gene>
    <name evidence="3" type="ORF">GCM10009855_27390</name>
</gene>
<sequence>MSLWCSDGLDFTAYLDRIGAAAPPVPTLDALRELHRAHVTSIPFENLEIIVGRPIPLDIAAVQRKLVEQARGGYCFEHVALFAAALERLGFRFTALSGRVILGGDPETRPATHALLAVEFDDGSRYLCDVGFGRGPLEPIPLANGAEVEQDGWGFRLTSSPVGDLFGTARWVLAQRAEEWIPRNAFTFDPQFPIDYAVGNHFVSTSPRSPFVTRSFVQRFDERTHETLDGVTWTTEKPDGLSQVRDVEPAELPVLLADVFGVVLDPDYCRAVIAAETRRIAESAS</sequence>
<dbReference type="InterPro" id="IPR038765">
    <property type="entry name" value="Papain-like_cys_pep_sf"/>
</dbReference>
<comment type="caution">
    <text evidence="3">The sequence shown here is derived from an EMBL/GenBank/DDBJ whole genome shotgun (WGS) entry which is preliminary data.</text>
</comment>
<evidence type="ECO:0000256" key="2">
    <source>
        <dbReference type="RuleBase" id="RU003452"/>
    </source>
</evidence>